<evidence type="ECO:0000256" key="3">
    <source>
        <dbReference type="ARBA" id="ARBA00022989"/>
    </source>
</evidence>
<feature type="transmembrane region" description="Helical" evidence="5">
    <location>
        <begin position="37"/>
        <end position="54"/>
    </location>
</feature>
<sequence>MAWLEFAVAFAVFFLSHSLPVRPPLRPWLDDRLGRRGFAIAYSMLSLAVLAWLIATAGRAPHVPLWAWAPWQNWVVLGAMASACLILAVSLGRPNPLSFGGAADAAFDPARPGLLRWVRHPILLALALWSVAHLLANGDLAHVLLFGTFAVFAVAGRKLVDRRKRRDLGARWEAITAAARSGPVSLRDAMGGRSAALRLTAAALGFLGLLWLHPLLIGARPLP</sequence>
<protein>
    <submittedName>
        <fullName evidence="7">NnrU family protein</fullName>
    </submittedName>
</protein>
<keyword evidence="3 5" id="KW-1133">Transmembrane helix</keyword>
<comment type="caution">
    <text evidence="7">The sequence shown here is derived from an EMBL/GenBank/DDBJ whole genome shotgun (WGS) entry which is preliminary data.</text>
</comment>
<dbReference type="Pfam" id="PF07298">
    <property type="entry name" value="NnrU"/>
    <property type="match status" value="1"/>
</dbReference>
<evidence type="ECO:0000259" key="6">
    <source>
        <dbReference type="Pfam" id="PF07298"/>
    </source>
</evidence>
<dbReference type="Gene3D" id="1.20.120.1630">
    <property type="match status" value="1"/>
</dbReference>
<proteinExistence type="predicted"/>
<evidence type="ECO:0000313" key="8">
    <source>
        <dbReference type="Proteomes" id="UP001499910"/>
    </source>
</evidence>
<gene>
    <name evidence="7" type="ORF">GCM10023209_29490</name>
</gene>
<comment type="subcellular location">
    <subcellularLocation>
        <location evidence="1">Membrane</location>
        <topology evidence="1">Multi-pass membrane protein</topology>
    </subcellularLocation>
</comment>
<feature type="domain" description="NnrU" evidence="6">
    <location>
        <begin position="6"/>
        <end position="221"/>
    </location>
</feature>
<evidence type="ECO:0000256" key="1">
    <source>
        <dbReference type="ARBA" id="ARBA00004141"/>
    </source>
</evidence>
<evidence type="ECO:0000256" key="4">
    <source>
        <dbReference type="ARBA" id="ARBA00023136"/>
    </source>
</evidence>
<dbReference type="Proteomes" id="UP001499910">
    <property type="component" value="Unassembled WGS sequence"/>
</dbReference>
<evidence type="ECO:0000313" key="7">
    <source>
        <dbReference type="EMBL" id="GAA5078368.1"/>
    </source>
</evidence>
<dbReference type="EMBL" id="BAABHW010000004">
    <property type="protein sequence ID" value="GAA5078368.1"/>
    <property type="molecule type" value="Genomic_DNA"/>
</dbReference>
<name>A0ABP9LH30_9RHOB</name>
<reference evidence="8" key="1">
    <citation type="journal article" date="2019" name="Int. J. Syst. Evol. Microbiol.">
        <title>The Global Catalogue of Microorganisms (GCM) 10K type strain sequencing project: providing services to taxonomists for standard genome sequencing and annotation.</title>
        <authorList>
            <consortium name="The Broad Institute Genomics Platform"/>
            <consortium name="The Broad Institute Genome Sequencing Center for Infectious Disease"/>
            <person name="Wu L."/>
            <person name="Ma J."/>
        </authorList>
    </citation>
    <scope>NUCLEOTIDE SEQUENCE [LARGE SCALE GENOMIC DNA]</scope>
    <source>
        <strain evidence="8">JCM 18015</strain>
    </source>
</reference>
<keyword evidence="8" id="KW-1185">Reference proteome</keyword>
<feature type="transmembrane region" description="Helical" evidence="5">
    <location>
        <begin position="74"/>
        <end position="92"/>
    </location>
</feature>
<feature type="transmembrane region" description="Helical" evidence="5">
    <location>
        <begin position="195"/>
        <end position="217"/>
    </location>
</feature>
<feature type="transmembrane region" description="Helical" evidence="5">
    <location>
        <begin position="6"/>
        <end position="25"/>
    </location>
</feature>
<dbReference type="InterPro" id="IPR009915">
    <property type="entry name" value="NnrU_dom"/>
</dbReference>
<accession>A0ABP9LH30</accession>
<evidence type="ECO:0000256" key="2">
    <source>
        <dbReference type="ARBA" id="ARBA00022692"/>
    </source>
</evidence>
<evidence type="ECO:0000256" key="5">
    <source>
        <dbReference type="SAM" id="Phobius"/>
    </source>
</evidence>
<keyword evidence="4 5" id="KW-0472">Membrane</keyword>
<feature type="transmembrane region" description="Helical" evidence="5">
    <location>
        <begin position="142"/>
        <end position="160"/>
    </location>
</feature>
<dbReference type="RefSeq" id="WP_259549178.1">
    <property type="nucleotide sequence ID" value="NZ_BAABHW010000004.1"/>
</dbReference>
<keyword evidence="2 5" id="KW-0812">Transmembrane</keyword>
<organism evidence="7 8">
    <name type="scientific">[Roseibacterium] beibuensis</name>
    <dbReference type="NCBI Taxonomy" id="1193142"/>
    <lineage>
        <taxon>Bacteria</taxon>
        <taxon>Pseudomonadati</taxon>
        <taxon>Pseudomonadota</taxon>
        <taxon>Alphaproteobacteria</taxon>
        <taxon>Rhodobacterales</taxon>
        <taxon>Roseobacteraceae</taxon>
        <taxon>Roseicyclus</taxon>
    </lineage>
</organism>